<name>A0A8H6W2F3_MYCCL</name>
<organism evidence="2 3">
    <name type="scientific">Mycena chlorophos</name>
    <name type="common">Agaric fungus</name>
    <name type="synonym">Agaricus chlorophos</name>
    <dbReference type="NCBI Taxonomy" id="658473"/>
    <lineage>
        <taxon>Eukaryota</taxon>
        <taxon>Fungi</taxon>
        <taxon>Dikarya</taxon>
        <taxon>Basidiomycota</taxon>
        <taxon>Agaricomycotina</taxon>
        <taxon>Agaricomycetes</taxon>
        <taxon>Agaricomycetidae</taxon>
        <taxon>Agaricales</taxon>
        <taxon>Marasmiineae</taxon>
        <taxon>Mycenaceae</taxon>
        <taxon>Mycena</taxon>
    </lineage>
</organism>
<feature type="compositionally biased region" description="Polar residues" evidence="1">
    <location>
        <begin position="271"/>
        <end position="282"/>
    </location>
</feature>
<dbReference type="OrthoDB" id="3058629at2759"/>
<evidence type="ECO:0000313" key="2">
    <source>
        <dbReference type="EMBL" id="KAF7302492.1"/>
    </source>
</evidence>
<comment type="caution">
    <text evidence="2">The sequence shown here is derived from an EMBL/GenBank/DDBJ whole genome shotgun (WGS) entry which is preliminary data.</text>
</comment>
<feature type="compositionally biased region" description="Polar residues" evidence="1">
    <location>
        <begin position="295"/>
        <end position="307"/>
    </location>
</feature>
<dbReference type="Proteomes" id="UP000613580">
    <property type="component" value="Unassembled WGS sequence"/>
</dbReference>
<evidence type="ECO:0000256" key="1">
    <source>
        <dbReference type="SAM" id="MobiDB-lite"/>
    </source>
</evidence>
<proteinExistence type="predicted"/>
<gene>
    <name evidence="2" type="ORF">HMN09_00883500</name>
</gene>
<dbReference type="AlphaFoldDB" id="A0A8H6W2F3"/>
<feature type="region of interest" description="Disordered" evidence="1">
    <location>
        <begin position="218"/>
        <end position="360"/>
    </location>
</feature>
<sequence>MCSKAFTKFTTVHATPHETRRTRIWPTSLRVNQRSVANATSLSLSPLFMSSRNWEFIPPLLDLIKDDHNADRIAFFYSPDAGGYIIRFAKYRGRRIYQVDLGYLYWCLKHGKDPFFDEACRRFLDGLEAFIDDTTFDATLFFGYTYLEVRVPFGKVYRGMRLGECRDKPYFEWCMKKAFLREKFPFFFRALQHHFNNPNKQEKWRDVGELLSASAYTDELNLRGSGDDEDEDGDDLDEPTQSDLEFIDDEDVNEEHAAEDEYSGSEEEHNTTSSNVATSTHGTSEDEVDEEEQALVSTPQRSRNQSCPAVRKRKRRRKKPRARSSSSTRFISEVESDGSADFEDSGNESDASVAERRQTRAMTKKSGKLLYIASKWSSEISWHSKRHQSAEESGPVLWLPLYPFFGVLLVPFLKSTSKQHIPIPLLSRALTGCLRRLFQRSQGHINDLSAPSSIVMHSSGTYSELGITSPSL</sequence>
<feature type="compositionally biased region" description="Acidic residues" evidence="1">
    <location>
        <begin position="334"/>
        <end position="347"/>
    </location>
</feature>
<dbReference type="EMBL" id="JACAZE010000012">
    <property type="protein sequence ID" value="KAF7302492.1"/>
    <property type="molecule type" value="Genomic_DNA"/>
</dbReference>
<feature type="compositionally biased region" description="Basic residues" evidence="1">
    <location>
        <begin position="310"/>
        <end position="322"/>
    </location>
</feature>
<evidence type="ECO:0000313" key="3">
    <source>
        <dbReference type="Proteomes" id="UP000613580"/>
    </source>
</evidence>
<reference evidence="2" key="1">
    <citation type="submission" date="2020-05" db="EMBL/GenBank/DDBJ databases">
        <title>Mycena genomes resolve the evolution of fungal bioluminescence.</title>
        <authorList>
            <person name="Tsai I.J."/>
        </authorList>
    </citation>
    <scope>NUCLEOTIDE SEQUENCE</scope>
    <source>
        <strain evidence="2">110903Hualien_Pintung</strain>
    </source>
</reference>
<accession>A0A8H6W2F3</accession>
<feature type="compositionally biased region" description="Acidic residues" evidence="1">
    <location>
        <begin position="227"/>
        <end position="265"/>
    </location>
</feature>
<protein>
    <submittedName>
        <fullName evidence="2">Uncharacterized protein</fullName>
    </submittedName>
</protein>
<keyword evidence="3" id="KW-1185">Reference proteome</keyword>